<protein>
    <submittedName>
        <fullName evidence="4">N-acetylglutamate synthase-like GNAT family acetyltransferase</fullName>
    </submittedName>
</protein>
<keyword evidence="5" id="KW-1185">Reference proteome</keyword>
<organism evidence="4 5">
    <name type="scientific">Rhizobium binae</name>
    <dbReference type="NCBI Taxonomy" id="1138190"/>
    <lineage>
        <taxon>Bacteria</taxon>
        <taxon>Pseudomonadati</taxon>
        <taxon>Pseudomonadota</taxon>
        <taxon>Alphaproteobacteria</taxon>
        <taxon>Hyphomicrobiales</taxon>
        <taxon>Rhizobiaceae</taxon>
        <taxon>Rhizobium/Agrobacterium group</taxon>
        <taxon>Rhizobium</taxon>
    </lineage>
</organism>
<comment type="caution">
    <text evidence="4">The sequence shown here is derived from an EMBL/GenBank/DDBJ whole genome shotgun (WGS) entry which is preliminary data.</text>
</comment>
<dbReference type="InterPro" id="IPR016181">
    <property type="entry name" value="Acyl_CoA_acyltransferase"/>
</dbReference>
<keyword evidence="2" id="KW-0012">Acyltransferase</keyword>
<proteinExistence type="predicted"/>
<dbReference type="CDD" id="cd04301">
    <property type="entry name" value="NAT_SF"/>
    <property type="match status" value="1"/>
</dbReference>
<dbReference type="PANTHER" id="PTHR43877:SF2">
    <property type="entry name" value="AMINOALKYLPHOSPHONATE N-ACETYLTRANSFERASE-RELATED"/>
    <property type="match status" value="1"/>
</dbReference>
<dbReference type="RefSeq" id="WP_168295677.1">
    <property type="nucleotide sequence ID" value="NZ_CP071604.1"/>
</dbReference>
<gene>
    <name evidence="4" type="ORF">ABID08_003869</name>
</gene>
<dbReference type="Gene3D" id="3.40.630.30">
    <property type="match status" value="1"/>
</dbReference>
<sequence>MTIVRLDRSFTRWDELLALILAAFASMNGRIDPPSSALKLTTRLLAEKAEAEIGHVVIEDEKLIGCLFLRPEADCLYVGKLAVLPEAQGKGLGKRLLATAEQTAAALGLAALRLETRIELTENHAVFAAWGFSRTAEKAHPGFARTTFIEMRKTLTPRTPIV</sequence>
<keyword evidence="1" id="KW-0808">Transferase</keyword>
<reference evidence="4 5" key="1">
    <citation type="submission" date="2024-06" db="EMBL/GenBank/DDBJ databases">
        <title>Genomic Encyclopedia of Type Strains, Phase IV (KMG-IV): sequencing the most valuable type-strain genomes for metagenomic binning, comparative biology and taxonomic classification.</title>
        <authorList>
            <person name="Goeker M."/>
        </authorList>
    </citation>
    <scope>NUCLEOTIDE SEQUENCE [LARGE SCALE GENOMIC DNA]</scope>
    <source>
        <strain evidence="4 5">DSM 29288</strain>
    </source>
</reference>
<dbReference type="InterPro" id="IPR050832">
    <property type="entry name" value="Bact_Acetyltransf"/>
</dbReference>
<dbReference type="Pfam" id="PF00583">
    <property type="entry name" value="Acetyltransf_1"/>
    <property type="match status" value="1"/>
</dbReference>
<evidence type="ECO:0000256" key="1">
    <source>
        <dbReference type="ARBA" id="ARBA00022679"/>
    </source>
</evidence>
<evidence type="ECO:0000313" key="5">
    <source>
        <dbReference type="Proteomes" id="UP001549077"/>
    </source>
</evidence>
<dbReference type="SUPFAM" id="SSF55729">
    <property type="entry name" value="Acyl-CoA N-acyltransferases (Nat)"/>
    <property type="match status" value="1"/>
</dbReference>
<dbReference type="PANTHER" id="PTHR43877">
    <property type="entry name" value="AMINOALKYLPHOSPHONATE N-ACETYLTRANSFERASE-RELATED-RELATED"/>
    <property type="match status" value="1"/>
</dbReference>
<evidence type="ECO:0000313" key="4">
    <source>
        <dbReference type="EMBL" id="MET3756495.1"/>
    </source>
</evidence>
<dbReference type="InterPro" id="IPR000182">
    <property type="entry name" value="GNAT_dom"/>
</dbReference>
<dbReference type="GeneID" id="91146594"/>
<evidence type="ECO:0000259" key="3">
    <source>
        <dbReference type="PROSITE" id="PS51186"/>
    </source>
</evidence>
<accession>A0ABV2MJ46</accession>
<feature type="domain" description="N-acetyltransferase" evidence="3">
    <location>
        <begin position="1"/>
        <end position="156"/>
    </location>
</feature>
<dbReference type="PROSITE" id="PS51186">
    <property type="entry name" value="GNAT"/>
    <property type="match status" value="1"/>
</dbReference>
<evidence type="ECO:0000256" key="2">
    <source>
        <dbReference type="ARBA" id="ARBA00023315"/>
    </source>
</evidence>
<dbReference type="EMBL" id="JBEPMY010000011">
    <property type="protein sequence ID" value="MET3756495.1"/>
    <property type="molecule type" value="Genomic_DNA"/>
</dbReference>
<dbReference type="Proteomes" id="UP001549077">
    <property type="component" value="Unassembled WGS sequence"/>
</dbReference>
<name>A0ABV2MJ46_9HYPH</name>